<reference evidence="8" key="1">
    <citation type="journal article" date="2014" name="Int. J. Syst. Evol. Microbiol.">
        <title>Complete genome sequence of Corynebacterium casei LMG S-19264T (=DSM 44701T), isolated from a smear-ripened cheese.</title>
        <authorList>
            <consortium name="US DOE Joint Genome Institute (JGI-PGF)"/>
            <person name="Walter F."/>
            <person name="Albersmeier A."/>
            <person name="Kalinowski J."/>
            <person name="Ruckert C."/>
        </authorList>
    </citation>
    <scope>NUCLEOTIDE SEQUENCE</scope>
    <source>
        <strain evidence="8">CGMCC 1.12997</strain>
    </source>
</reference>
<dbReference type="AlphaFoldDB" id="A0A917H1C6"/>
<protein>
    <recommendedName>
        <fullName evidence="5">Pseudouridine synthase</fullName>
        <ecNumber evidence="5">5.4.99.-</ecNumber>
    </recommendedName>
</protein>
<dbReference type="EMBL" id="BMGT01000001">
    <property type="protein sequence ID" value="GGG64424.1"/>
    <property type="molecule type" value="Genomic_DNA"/>
</dbReference>
<keyword evidence="2 5" id="KW-0413">Isomerase</keyword>
<dbReference type="SUPFAM" id="SSF55120">
    <property type="entry name" value="Pseudouridine synthase"/>
    <property type="match status" value="1"/>
</dbReference>
<dbReference type="NCBIfam" id="TIGR00005">
    <property type="entry name" value="rluA_subfam"/>
    <property type="match status" value="1"/>
</dbReference>
<dbReference type="InterPro" id="IPR050188">
    <property type="entry name" value="RluA_PseudoU_synthase"/>
</dbReference>
<comment type="caution">
    <text evidence="8">The sequence shown here is derived from an EMBL/GenBank/DDBJ whole genome shotgun (WGS) entry which is preliminary data.</text>
</comment>
<dbReference type="PANTHER" id="PTHR21600:SF44">
    <property type="entry name" value="RIBOSOMAL LARGE SUBUNIT PSEUDOURIDINE SYNTHASE D"/>
    <property type="match status" value="1"/>
</dbReference>
<sequence>MPSKHMLPKGQRRRSVKAEYRATRGVEEVAPPPVPMLDIEDEAEDGIRTFTADVAAAGLRLDQYLAQAIPDISRARVQLLIDNGQVRVDGQAAKPKHKLHGGESIEIDGAPHPPPLHAIPEDIPLDVLYEDKYLAVINKPAGMMVHAGSGASEDARNRGTLVNALLFHFAKLSDIGGELRPGIVHRLDKQTSGIIVVAKDDSTHRKLGEMFSERQVAKTYIALVHGNLAKDETTVNLPIARDLVRRIRMTTRRADGRPAVSHVKVVERIKSDYGLFTLVEVRIETGRTHQIRVHMQSLGHPVVGDSLYGAPHRIGGGETALSLERNFLHAAHLAFTHPQSKKAMDIQAPLPIELETFLAKIRTGFGGVE</sequence>
<feature type="domain" description="RNA-binding S4" evidence="7">
    <location>
        <begin position="59"/>
        <end position="120"/>
    </location>
</feature>
<dbReference type="Gene3D" id="3.30.2350.10">
    <property type="entry name" value="Pseudouridine synthase"/>
    <property type="match status" value="1"/>
</dbReference>
<dbReference type="CDD" id="cd02869">
    <property type="entry name" value="PseudoU_synth_RluA_like"/>
    <property type="match status" value="1"/>
</dbReference>
<evidence type="ECO:0000256" key="2">
    <source>
        <dbReference type="ARBA" id="ARBA00023235"/>
    </source>
</evidence>
<comment type="similarity">
    <text evidence="1 5">Belongs to the pseudouridine synthase RluA family.</text>
</comment>
<keyword evidence="4" id="KW-0694">RNA-binding</keyword>
<feature type="region of interest" description="Disordered" evidence="6">
    <location>
        <begin position="1"/>
        <end position="21"/>
    </location>
</feature>
<dbReference type="SUPFAM" id="SSF55174">
    <property type="entry name" value="Alpha-L RNA-binding motif"/>
    <property type="match status" value="1"/>
</dbReference>
<evidence type="ECO:0000256" key="6">
    <source>
        <dbReference type="SAM" id="MobiDB-lite"/>
    </source>
</evidence>
<feature type="active site" evidence="3">
    <location>
        <position position="188"/>
    </location>
</feature>
<evidence type="ECO:0000313" key="8">
    <source>
        <dbReference type="EMBL" id="GGG64424.1"/>
    </source>
</evidence>
<dbReference type="InterPro" id="IPR006225">
    <property type="entry name" value="PsdUridine_synth_RluC/D"/>
</dbReference>
<dbReference type="PANTHER" id="PTHR21600">
    <property type="entry name" value="MITOCHONDRIAL RNA PSEUDOURIDINE SYNTHASE"/>
    <property type="match status" value="1"/>
</dbReference>
<evidence type="ECO:0000256" key="4">
    <source>
        <dbReference type="PROSITE-ProRule" id="PRU00182"/>
    </source>
</evidence>
<evidence type="ECO:0000313" key="9">
    <source>
        <dbReference type="Proteomes" id="UP000647241"/>
    </source>
</evidence>
<dbReference type="GO" id="GO:0003723">
    <property type="term" value="F:RNA binding"/>
    <property type="evidence" value="ECO:0007669"/>
    <property type="project" value="UniProtKB-KW"/>
</dbReference>
<dbReference type="EC" id="5.4.99.-" evidence="5"/>
<reference evidence="8" key="2">
    <citation type="submission" date="2020-09" db="EMBL/GenBank/DDBJ databases">
        <authorList>
            <person name="Sun Q."/>
            <person name="Zhou Y."/>
        </authorList>
    </citation>
    <scope>NUCLEOTIDE SEQUENCE</scope>
    <source>
        <strain evidence="8">CGMCC 1.12997</strain>
    </source>
</reference>
<dbReference type="CDD" id="cd00165">
    <property type="entry name" value="S4"/>
    <property type="match status" value="1"/>
</dbReference>
<dbReference type="RefSeq" id="WP_188552350.1">
    <property type="nucleotide sequence ID" value="NZ_BMGT01000001.1"/>
</dbReference>
<dbReference type="Pfam" id="PF01479">
    <property type="entry name" value="S4"/>
    <property type="match status" value="1"/>
</dbReference>
<evidence type="ECO:0000256" key="1">
    <source>
        <dbReference type="ARBA" id="ARBA00010876"/>
    </source>
</evidence>
<dbReference type="SMART" id="SM00363">
    <property type="entry name" value="S4"/>
    <property type="match status" value="1"/>
</dbReference>
<feature type="compositionally biased region" description="Basic residues" evidence="6">
    <location>
        <begin position="1"/>
        <end position="15"/>
    </location>
</feature>
<evidence type="ECO:0000256" key="3">
    <source>
        <dbReference type="PIRSR" id="PIRSR606225-1"/>
    </source>
</evidence>
<name>A0A917H1C6_9BACT</name>
<comment type="catalytic activity">
    <reaction evidence="5">
        <text>a uridine in RNA = a pseudouridine in RNA</text>
        <dbReference type="Rhea" id="RHEA:48348"/>
        <dbReference type="Rhea" id="RHEA-COMP:12068"/>
        <dbReference type="Rhea" id="RHEA-COMP:12069"/>
        <dbReference type="ChEBI" id="CHEBI:65314"/>
        <dbReference type="ChEBI" id="CHEBI:65315"/>
    </reaction>
</comment>
<dbReference type="InterPro" id="IPR002942">
    <property type="entry name" value="S4_RNA-bd"/>
</dbReference>
<dbReference type="Gene3D" id="3.10.290.10">
    <property type="entry name" value="RNA-binding S4 domain"/>
    <property type="match status" value="1"/>
</dbReference>
<dbReference type="InterPro" id="IPR006145">
    <property type="entry name" value="PsdUridine_synth_RsuA/RluA"/>
</dbReference>
<comment type="function">
    <text evidence="5">Responsible for synthesis of pseudouridine from uracil.</text>
</comment>
<organism evidence="8 9">
    <name type="scientific">Edaphobacter dinghuensis</name>
    <dbReference type="NCBI Taxonomy" id="1560005"/>
    <lineage>
        <taxon>Bacteria</taxon>
        <taxon>Pseudomonadati</taxon>
        <taxon>Acidobacteriota</taxon>
        <taxon>Terriglobia</taxon>
        <taxon>Terriglobales</taxon>
        <taxon>Acidobacteriaceae</taxon>
        <taxon>Edaphobacter</taxon>
    </lineage>
</organism>
<evidence type="ECO:0000259" key="7">
    <source>
        <dbReference type="SMART" id="SM00363"/>
    </source>
</evidence>
<dbReference type="GO" id="GO:0000455">
    <property type="term" value="P:enzyme-directed rRNA pseudouridine synthesis"/>
    <property type="evidence" value="ECO:0007669"/>
    <property type="project" value="UniProtKB-ARBA"/>
</dbReference>
<proteinExistence type="inferred from homology"/>
<gene>
    <name evidence="8" type="primary">rluD</name>
    <name evidence="8" type="ORF">GCM10011585_02530</name>
</gene>
<dbReference type="InterPro" id="IPR006224">
    <property type="entry name" value="PsdUridine_synth_RluA-like_CS"/>
</dbReference>
<keyword evidence="9" id="KW-1185">Reference proteome</keyword>
<dbReference type="InterPro" id="IPR036986">
    <property type="entry name" value="S4_RNA-bd_sf"/>
</dbReference>
<dbReference type="PROSITE" id="PS01129">
    <property type="entry name" value="PSI_RLU"/>
    <property type="match status" value="1"/>
</dbReference>
<dbReference type="PROSITE" id="PS50889">
    <property type="entry name" value="S4"/>
    <property type="match status" value="1"/>
</dbReference>
<accession>A0A917H1C6</accession>
<dbReference type="Proteomes" id="UP000647241">
    <property type="component" value="Unassembled WGS sequence"/>
</dbReference>
<evidence type="ECO:0000256" key="5">
    <source>
        <dbReference type="RuleBase" id="RU362028"/>
    </source>
</evidence>
<dbReference type="InterPro" id="IPR020103">
    <property type="entry name" value="PsdUridine_synth_cat_dom_sf"/>
</dbReference>
<dbReference type="GO" id="GO:0120159">
    <property type="term" value="F:rRNA pseudouridine synthase activity"/>
    <property type="evidence" value="ECO:0007669"/>
    <property type="project" value="UniProtKB-ARBA"/>
</dbReference>
<dbReference type="Pfam" id="PF00849">
    <property type="entry name" value="PseudoU_synth_2"/>
    <property type="match status" value="1"/>
</dbReference>